<gene>
    <name evidence="7" type="ORF">MNBD_IGNAVI01-2808</name>
</gene>
<protein>
    <recommendedName>
        <fullName evidence="6">OmpA-like domain-containing protein</fullName>
    </recommendedName>
</protein>
<dbReference type="Gene3D" id="2.40.160.20">
    <property type="match status" value="1"/>
</dbReference>
<dbReference type="PANTHER" id="PTHR37467:SF1">
    <property type="entry name" value="EXPORTED CALCIUM-BINDING GLYCOPROTEIN"/>
    <property type="match status" value="1"/>
</dbReference>
<evidence type="ECO:0000256" key="4">
    <source>
        <dbReference type="ARBA" id="ARBA00022837"/>
    </source>
</evidence>
<feature type="compositionally biased region" description="Acidic residues" evidence="5">
    <location>
        <begin position="212"/>
        <end position="222"/>
    </location>
</feature>
<dbReference type="AlphaFoldDB" id="A0A3B1DIE1"/>
<sequence>MKNKFYFSLTALLLFLLTNTAFAQLNDYSYKVGLQVAYVNPQTYFDNDGISLLFRPFGRFELGHLFDLEAGIGYGWLGMKDLSGNPVKTIIVPFDARVLFSPIVNDTWNPYLYAGFGAFYWETVDRPINPPPTTNIKDNTDIFTPVGAGVEFALSENLVLDLQAGWNYSWTELITGYNDPQKNSDNDIVVNDSWWTFGVGLAYSKESCSKDSDEDGITDCDEEKLGLDPMNPDTDGDGLKDGDEMHKYNTDPKNPDSDGDGLKDGEEVMTYFTDPLNADTDNDGLDDFAEVITYKSDPNKVDTDSDSLTDGDEVHKYKTDPTLADTDGDQIDDAVELNETKTDPTKADTDSDGLRDDQEIYTFKTDPNNPDTDGDKLSDGDEVIKYHTDPLKVDTDDGGVDDFLEIELGKDPLDPSDDVASLDLEIDFGFNSSVLSEDAVMKLYKILPKAKDILKLTDAIIEIQGHSDNVGSDKANQKISEERAKAVYDWFIANRVDQNRLRYKGYGKTRPKYSNATKEGRDKNRRIEFFVERVSK</sequence>
<dbReference type="CDD" id="cd07185">
    <property type="entry name" value="OmpA_C-like"/>
    <property type="match status" value="1"/>
</dbReference>
<dbReference type="InterPro" id="IPR011250">
    <property type="entry name" value="OMP/PagP_B-barrel"/>
</dbReference>
<feature type="region of interest" description="Disordered" evidence="5">
    <location>
        <begin position="297"/>
        <end position="356"/>
    </location>
</feature>
<dbReference type="SUPFAM" id="SSF103088">
    <property type="entry name" value="OmpA-like"/>
    <property type="match status" value="1"/>
</dbReference>
<dbReference type="Pfam" id="PF13505">
    <property type="entry name" value="OMP_b-brl"/>
    <property type="match status" value="1"/>
</dbReference>
<name>A0A3B1DIE1_9ZZZZ</name>
<dbReference type="InterPro" id="IPR027385">
    <property type="entry name" value="Beta-barrel_OMP"/>
</dbReference>
<keyword evidence="3" id="KW-0732">Signal</keyword>
<dbReference type="PANTHER" id="PTHR37467">
    <property type="entry name" value="EXPORTED CALCIUM-BINDING GLYCOPROTEIN-RELATED"/>
    <property type="match status" value="1"/>
</dbReference>
<dbReference type="InterPro" id="IPR059100">
    <property type="entry name" value="TSP3_bac"/>
</dbReference>
<dbReference type="InterPro" id="IPR006665">
    <property type="entry name" value="OmpA-like"/>
</dbReference>
<feature type="region of interest" description="Disordered" evidence="5">
    <location>
        <begin position="207"/>
        <end position="265"/>
    </location>
</feature>
<dbReference type="Gene3D" id="4.10.1080.10">
    <property type="entry name" value="TSP type-3 repeat"/>
    <property type="match status" value="1"/>
</dbReference>
<evidence type="ECO:0000256" key="1">
    <source>
        <dbReference type="ARBA" id="ARBA00004613"/>
    </source>
</evidence>
<dbReference type="Gene3D" id="3.30.1330.60">
    <property type="entry name" value="OmpA-like domain"/>
    <property type="match status" value="1"/>
</dbReference>
<organism evidence="7">
    <name type="scientific">hydrothermal vent metagenome</name>
    <dbReference type="NCBI Taxonomy" id="652676"/>
    <lineage>
        <taxon>unclassified sequences</taxon>
        <taxon>metagenomes</taxon>
        <taxon>ecological metagenomes</taxon>
    </lineage>
</organism>
<feature type="compositionally biased region" description="Acidic residues" evidence="5">
    <location>
        <begin position="326"/>
        <end position="336"/>
    </location>
</feature>
<dbReference type="InterPro" id="IPR053180">
    <property type="entry name" value="Ca-binding_acidic-repeat"/>
</dbReference>
<dbReference type="SUPFAM" id="SSF56925">
    <property type="entry name" value="OMPA-like"/>
    <property type="match status" value="1"/>
</dbReference>
<dbReference type="EMBL" id="UOGD01000410">
    <property type="protein sequence ID" value="VAX28387.1"/>
    <property type="molecule type" value="Genomic_DNA"/>
</dbReference>
<feature type="domain" description="OmpA-like" evidence="6">
    <location>
        <begin position="415"/>
        <end position="535"/>
    </location>
</feature>
<proteinExistence type="predicted"/>
<evidence type="ECO:0000256" key="2">
    <source>
        <dbReference type="ARBA" id="ARBA00022525"/>
    </source>
</evidence>
<reference evidence="7" key="1">
    <citation type="submission" date="2018-06" db="EMBL/GenBank/DDBJ databases">
        <authorList>
            <person name="Zhirakovskaya E."/>
        </authorList>
    </citation>
    <scope>NUCLEOTIDE SEQUENCE</scope>
</reference>
<dbReference type="Pfam" id="PF18884">
    <property type="entry name" value="TSP3_bac"/>
    <property type="match status" value="7"/>
</dbReference>
<evidence type="ECO:0000256" key="3">
    <source>
        <dbReference type="ARBA" id="ARBA00022729"/>
    </source>
</evidence>
<dbReference type="InterPro" id="IPR036737">
    <property type="entry name" value="OmpA-like_sf"/>
</dbReference>
<dbReference type="InterPro" id="IPR028974">
    <property type="entry name" value="TSP_type-3_rpt"/>
</dbReference>
<keyword evidence="4" id="KW-0106">Calcium</keyword>
<dbReference type="GO" id="GO:0005509">
    <property type="term" value="F:calcium ion binding"/>
    <property type="evidence" value="ECO:0007669"/>
    <property type="project" value="InterPro"/>
</dbReference>
<accession>A0A3B1DIE1</accession>
<keyword evidence="2" id="KW-0964">Secreted</keyword>
<evidence type="ECO:0000313" key="7">
    <source>
        <dbReference type="EMBL" id="VAX28387.1"/>
    </source>
</evidence>
<dbReference type="PROSITE" id="PS51123">
    <property type="entry name" value="OMPA_2"/>
    <property type="match status" value="1"/>
</dbReference>
<evidence type="ECO:0000256" key="5">
    <source>
        <dbReference type="SAM" id="MobiDB-lite"/>
    </source>
</evidence>
<feature type="compositionally biased region" description="Basic and acidic residues" evidence="5">
    <location>
        <begin position="338"/>
        <end position="356"/>
    </location>
</feature>
<comment type="subcellular location">
    <subcellularLocation>
        <location evidence="1">Secreted</location>
    </subcellularLocation>
</comment>
<evidence type="ECO:0000259" key="6">
    <source>
        <dbReference type="PROSITE" id="PS51123"/>
    </source>
</evidence>
<feature type="compositionally biased region" description="Basic and acidic residues" evidence="5">
    <location>
        <begin position="237"/>
        <end position="265"/>
    </location>
</feature>
<dbReference type="Pfam" id="PF00691">
    <property type="entry name" value="OmpA"/>
    <property type="match status" value="1"/>
</dbReference>